<feature type="chain" id="PRO_5023133260" evidence="1">
    <location>
        <begin position="20"/>
        <end position="337"/>
    </location>
</feature>
<dbReference type="SUPFAM" id="SSF51445">
    <property type="entry name" value="(Trans)glycosidases"/>
    <property type="match status" value="1"/>
</dbReference>
<evidence type="ECO:0000313" key="2">
    <source>
        <dbReference type="EMBL" id="TYB82174.1"/>
    </source>
</evidence>
<name>A0A5D0RNM1_9RHOB</name>
<dbReference type="InterPro" id="IPR017853">
    <property type="entry name" value="GH"/>
</dbReference>
<sequence>MKHLALVLALLVAPLPALSGPVIGIAFPPAGDDAARAFTVTALDELGVRHVRIGETWARRPLHATPEDFAPLQRRIGALRAGGLRVLLTVSADGPDAACLRRNDKACAIAPDAPFEAFLGALLAAVGDDLEAIQFANEWDSRFPGSTAEFLALHARFAATVRRLRPDLTLVLGGVTGRAPYSVVFCEGGLVPDLGPEVDATPIMQNLCEKDPERNRAARDMVSAALAQADYDVADLHLYDAVNAWPDAVAWVRARTGGRPVWLTEFGGPNPEVEPTSPEYHASRLGLYLDTVARLPVARAYYFKLTDDPGSYHSLSGLYDRHGRPKPALEVFRAAMR</sequence>
<evidence type="ECO:0000313" key="3">
    <source>
        <dbReference type="Proteomes" id="UP000322080"/>
    </source>
</evidence>
<evidence type="ECO:0000256" key="1">
    <source>
        <dbReference type="SAM" id="SignalP"/>
    </source>
</evidence>
<accession>A0A5D0RNM1</accession>
<keyword evidence="3" id="KW-1185">Reference proteome</keyword>
<organism evidence="2 3">
    <name type="scientific">Maritimibacter fusiformis</name>
    <dbReference type="NCBI Taxonomy" id="2603819"/>
    <lineage>
        <taxon>Bacteria</taxon>
        <taxon>Pseudomonadati</taxon>
        <taxon>Pseudomonadota</taxon>
        <taxon>Alphaproteobacteria</taxon>
        <taxon>Rhodobacterales</taxon>
        <taxon>Roseobacteraceae</taxon>
        <taxon>Maritimibacter</taxon>
    </lineage>
</organism>
<gene>
    <name evidence="2" type="ORF">FVF75_05440</name>
</gene>
<dbReference type="RefSeq" id="WP_148376936.1">
    <property type="nucleotide sequence ID" value="NZ_VSIY01000004.1"/>
</dbReference>
<reference evidence="2 3" key="1">
    <citation type="submission" date="2019-08" db="EMBL/GenBank/DDBJ databases">
        <title>Identification of a novel species of the genus Boseongicola.</title>
        <authorList>
            <person name="Zhang X.-Q."/>
        </authorList>
    </citation>
    <scope>NUCLEOTIDE SEQUENCE [LARGE SCALE GENOMIC DNA]</scope>
    <source>
        <strain evidence="2 3">HY14</strain>
    </source>
</reference>
<dbReference type="AlphaFoldDB" id="A0A5D0RNM1"/>
<dbReference type="EMBL" id="VSIY01000004">
    <property type="protein sequence ID" value="TYB82174.1"/>
    <property type="molecule type" value="Genomic_DNA"/>
</dbReference>
<protein>
    <submittedName>
        <fullName evidence="2">Uncharacterized protein</fullName>
    </submittedName>
</protein>
<dbReference type="Proteomes" id="UP000322080">
    <property type="component" value="Unassembled WGS sequence"/>
</dbReference>
<dbReference type="Gene3D" id="3.20.20.80">
    <property type="entry name" value="Glycosidases"/>
    <property type="match status" value="1"/>
</dbReference>
<feature type="signal peptide" evidence="1">
    <location>
        <begin position="1"/>
        <end position="19"/>
    </location>
</feature>
<proteinExistence type="predicted"/>
<keyword evidence="1" id="KW-0732">Signal</keyword>
<comment type="caution">
    <text evidence="2">The sequence shown here is derived from an EMBL/GenBank/DDBJ whole genome shotgun (WGS) entry which is preliminary data.</text>
</comment>